<name>A0A953T2K6_9BURK</name>
<dbReference type="Gene3D" id="3.40.190.170">
    <property type="entry name" value="Bacterial extracellular solute-binding protein, family 7"/>
    <property type="match status" value="1"/>
</dbReference>
<dbReference type="InterPro" id="IPR004682">
    <property type="entry name" value="TRAP_DctP"/>
</dbReference>
<dbReference type="Proteomes" id="UP000739565">
    <property type="component" value="Unassembled WGS sequence"/>
</dbReference>
<comment type="subcellular location">
    <subcellularLocation>
        <location evidence="1">Cell envelope</location>
    </subcellularLocation>
</comment>
<gene>
    <name evidence="6" type="ORF">KZZ10_13115</name>
</gene>
<dbReference type="PANTHER" id="PTHR33376:SF4">
    <property type="entry name" value="SIALIC ACID-BINDING PERIPLASMIC PROTEIN SIAP"/>
    <property type="match status" value="1"/>
</dbReference>
<dbReference type="EMBL" id="JAHXRI010000010">
    <property type="protein sequence ID" value="MBZ1351588.1"/>
    <property type="molecule type" value="Genomic_DNA"/>
</dbReference>
<comment type="similarity">
    <text evidence="2">Belongs to the bacterial solute-binding protein 7 family.</text>
</comment>
<dbReference type="PIRSF" id="PIRSF006470">
    <property type="entry name" value="DctB"/>
    <property type="match status" value="1"/>
</dbReference>
<comment type="caution">
    <text evidence="6">The sequence shown here is derived from an EMBL/GenBank/DDBJ whole genome shotgun (WGS) entry which is preliminary data.</text>
</comment>
<evidence type="ECO:0000313" key="6">
    <source>
        <dbReference type="EMBL" id="MBZ1351588.1"/>
    </source>
</evidence>
<organism evidence="6 7">
    <name type="scientific">Zwartia hollandica</name>
    <dbReference type="NCBI Taxonomy" id="324606"/>
    <lineage>
        <taxon>Bacteria</taxon>
        <taxon>Pseudomonadati</taxon>
        <taxon>Pseudomonadota</taxon>
        <taxon>Betaproteobacteria</taxon>
        <taxon>Burkholderiales</taxon>
        <taxon>Alcaligenaceae</taxon>
        <taxon>Zwartia</taxon>
    </lineage>
</organism>
<evidence type="ECO:0000313" key="7">
    <source>
        <dbReference type="Proteomes" id="UP000739565"/>
    </source>
</evidence>
<dbReference type="NCBIfam" id="TIGR00787">
    <property type="entry name" value="dctP"/>
    <property type="match status" value="1"/>
</dbReference>
<dbReference type="PANTHER" id="PTHR33376">
    <property type="match status" value="1"/>
</dbReference>
<dbReference type="Pfam" id="PF03480">
    <property type="entry name" value="DctP"/>
    <property type="match status" value="1"/>
</dbReference>
<reference evidence="6" key="1">
    <citation type="submission" date="2021-07" db="EMBL/GenBank/DDBJ databases">
        <title>New genus and species of the family Alcaligenaceae.</title>
        <authorList>
            <person name="Hahn M.W."/>
        </authorList>
    </citation>
    <scope>NUCLEOTIDE SEQUENCE</scope>
    <source>
        <strain evidence="6">LF4-65</strain>
    </source>
</reference>
<dbReference type="InterPro" id="IPR038404">
    <property type="entry name" value="TRAP_DctP_sf"/>
</dbReference>
<sequence>MKRRNMLALSALVSAVCAFSMPAISSAQTVLKMGWTTPDSPTDPYSVGARAFKEAVEKLSKGSIQVQMYPNRQLGEEKQVMEGVRFGTVDVAIITNAVIAQIEPAFQINDLPFLYSNEAQAQKALDGKLGGELAAMLAKKNIIVLGYMEGGFRQMINNKKPVTVPADVKGVKYRVMQNPLFIDMFTSLGGAAIPMAWGETFTAVQQGTIDGLEIPIAVIDSSKMYEVTKFLSLTNHTYSAIELIISKRTMDKLTPEQRAAVIEAGKVATAAQRKAAGSDVKDLLTGLQKKGMTVNSVGDVTAFRQSVQPIYEKARKTVGDSLMNQALDAVK</sequence>
<protein>
    <submittedName>
        <fullName evidence="6">TRAP transporter substrate-binding protein</fullName>
    </submittedName>
</protein>
<keyword evidence="3" id="KW-0813">Transport</keyword>
<keyword evidence="7" id="KW-1185">Reference proteome</keyword>
<keyword evidence="4 5" id="KW-0732">Signal</keyword>
<dbReference type="NCBIfam" id="NF037995">
    <property type="entry name" value="TRAP_S1"/>
    <property type="match status" value="1"/>
</dbReference>
<dbReference type="GO" id="GO:0055085">
    <property type="term" value="P:transmembrane transport"/>
    <property type="evidence" value="ECO:0007669"/>
    <property type="project" value="InterPro"/>
</dbReference>
<dbReference type="AlphaFoldDB" id="A0A953T2K6"/>
<feature type="signal peptide" evidence="5">
    <location>
        <begin position="1"/>
        <end position="27"/>
    </location>
</feature>
<evidence type="ECO:0000256" key="3">
    <source>
        <dbReference type="ARBA" id="ARBA00022448"/>
    </source>
</evidence>
<evidence type="ECO:0000256" key="2">
    <source>
        <dbReference type="ARBA" id="ARBA00009023"/>
    </source>
</evidence>
<evidence type="ECO:0000256" key="1">
    <source>
        <dbReference type="ARBA" id="ARBA00004196"/>
    </source>
</evidence>
<dbReference type="GO" id="GO:0030288">
    <property type="term" value="C:outer membrane-bounded periplasmic space"/>
    <property type="evidence" value="ECO:0007669"/>
    <property type="project" value="InterPro"/>
</dbReference>
<proteinExistence type="inferred from homology"/>
<dbReference type="InterPro" id="IPR018389">
    <property type="entry name" value="DctP_fam"/>
</dbReference>
<accession>A0A953T2K6</accession>
<dbReference type="CDD" id="cd13603">
    <property type="entry name" value="PBP2_TRAP_Siap_TeaA_like"/>
    <property type="match status" value="1"/>
</dbReference>
<feature type="chain" id="PRO_5037810647" evidence="5">
    <location>
        <begin position="28"/>
        <end position="331"/>
    </location>
</feature>
<evidence type="ECO:0000256" key="5">
    <source>
        <dbReference type="SAM" id="SignalP"/>
    </source>
</evidence>
<evidence type="ECO:0000256" key="4">
    <source>
        <dbReference type="ARBA" id="ARBA00022729"/>
    </source>
</evidence>
<dbReference type="RefSeq" id="WP_259661983.1">
    <property type="nucleotide sequence ID" value="NZ_JAHXRI010000010.1"/>
</dbReference>